<reference evidence="5" key="1">
    <citation type="submission" date="2021-10" db="EMBL/GenBank/DDBJ databases">
        <title>Tropical sea cucumber genome reveals ecological adaptation and Cuvierian tubules defense mechanism.</title>
        <authorList>
            <person name="Chen T."/>
        </authorList>
    </citation>
    <scope>NUCLEOTIDE SEQUENCE</scope>
    <source>
        <strain evidence="5">Nanhai2018</strain>
        <tissue evidence="5">Muscle</tissue>
    </source>
</reference>
<protein>
    <recommendedName>
        <fullName evidence="7">Coiled-coil domain-containing protein 138</fullName>
    </recommendedName>
</protein>
<evidence type="ECO:0000259" key="4">
    <source>
        <dbReference type="Pfam" id="PF21037"/>
    </source>
</evidence>
<dbReference type="PANTHER" id="PTHR34523:SF1">
    <property type="entry name" value="COILED-COIL DOMAIN-CONTAINING PROTEIN 138"/>
    <property type="match status" value="1"/>
</dbReference>
<evidence type="ECO:0000313" key="5">
    <source>
        <dbReference type="EMBL" id="KAJ8028570.1"/>
    </source>
</evidence>
<dbReference type="EMBL" id="JAIZAY010000015">
    <property type="protein sequence ID" value="KAJ8028570.1"/>
    <property type="molecule type" value="Genomic_DNA"/>
</dbReference>
<comment type="caution">
    <text evidence="5">The sequence shown here is derived from an EMBL/GenBank/DDBJ whole genome shotgun (WGS) entry which is preliminary data.</text>
</comment>
<keyword evidence="1" id="KW-0175">Coiled coil</keyword>
<dbReference type="Pfam" id="PF21035">
    <property type="entry name" value="CCDC138_C"/>
    <property type="match status" value="1"/>
</dbReference>
<dbReference type="InterPro" id="IPR048750">
    <property type="entry name" value="CCDC138_C"/>
</dbReference>
<dbReference type="Proteomes" id="UP001152320">
    <property type="component" value="Chromosome 15"/>
</dbReference>
<keyword evidence="6" id="KW-1185">Reference proteome</keyword>
<dbReference type="AlphaFoldDB" id="A0A9Q1BL19"/>
<dbReference type="PANTHER" id="PTHR34523">
    <property type="entry name" value="COILED-COIL DOMAIN-CONTAINING PROTEIN 138"/>
    <property type="match status" value="1"/>
</dbReference>
<sequence>MRKREKRMANSIREIHTANESIAALNSEERKHYNRALRELCQIIRLDSRRLEISQLLDEDVIDDEAPGLSTVSPQQKKRTRRRAHNENGYERRDISESSHLLPPFDSHSGDLFPTGMSSPLQNSRHQRQNQHADSRGHHTEARMPDNIRHVYEELASISEKLKREHAALLNHEVIVDEKLQLLQSEEDKRKRVLDESIKQVEAEYHHKLAELEKKQNLKLKEIQEIVAEKTKENKRMKESFDTLKNVNDSLRKQLDEICTQNKRLETQAISVQHRLTNLQRKQEISDRQRVADNFTEQLKAQAYGSKVQKTSKASKGQGPKLDPAVFDTLGILLDWISDVHLKKSQPESDADSIDVTKERCIKILPSLVDILHNLSPSNLKLQLPCLQFILWSLMVSKLQTVSLVSTLRRLGEELYRSPTVLRVKSNQEMEEKQKLALFLRSPNLHIRFLSSLIILRTLSQVDYLANVFDILRADLKDERSKEFYLEYKATLIILPFIKSSNSTLVAGAVDVFLQMSMESVYLVQFLESCCNEEWFQTCMVLLKATNLDVKLLEKMSILLQKLSKMKQSKRLFEMTGLSQQIQEMSRVGTFQDNAFLSLNLKSILFNLQLSKTVGS</sequence>
<feature type="region of interest" description="Disordered" evidence="2">
    <location>
        <begin position="65"/>
        <end position="147"/>
    </location>
</feature>
<feature type="domain" description="Coiled-coil" evidence="3">
    <location>
        <begin position="333"/>
        <end position="608"/>
    </location>
</feature>
<dbReference type="OrthoDB" id="2161164at2759"/>
<gene>
    <name evidence="5" type="ORF">HOLleu_30851</name>
</gene>
<evidence type="ECO:0000259" key="3">
    <source>
        <dbReference type="Pfam" id="PF21035"/>
    </source>
</evidence>
<feature type="compositionally biased region" description="Basic and acidic residues" evidence="2">
    <location>
        <begin position="131"/>
        <end position="147"/>
    </location>
</feature>
<feature type="compositionally biased region" description="Basic and acidic residues" evidence="2">
    <location>
        <begin position="85"/>
        <end position="97"/>
    </location>
</feature>
<proteinExistence type="predicted"/>
<organism evidence="5 6">
    <name type="scientific">Holothuria leucospilota</name>
    <name type="common">Black long sea cucumber</name>
    <name type="synonym">Mertensiothuria leucospilota</name>
    <dbReference type="NCBI Taxonomy" id="206669"/>
    <lineage>
        <taxon>Eukaryota</taxon>
        <taxon>Metazoa</taxon>
        <taxon>Echinodermata</taxon>
        <taxon>Eleutherozoa</taxon>
        <taxon>Echinozoa</taxon>
        <taxon>Holothuroidea</taxon>
        <taxon>Aspidochirotacea</taxon>
        <taxon>Aspidochirotida</taxon>
        <taxon>Holothuriidae</taxon>
        <taxon>Holothuria</taxon>
    </lineage>
</organism>
<evidence type="ECO:0008006" key="7">
    <source>
        <dbReference type="Google" id="ProtNLM"/>
    </source>
</evidence>
<accession>A0A9Q1BL19</accession>
<dbReference type="Pfam" id="PF21037">
    <property type="entry name" value="CCDC138_cc"/>
    <property type="match status" value="1"/>
</dbReference>
<evidence type="ECO:0000256" key="1">
    <source>
        <dbReference type="SAM" id="Coils"/>
    </source>
</evidence>
<feature type="coiled-coil region" evidence="1">
    <location>
        <begin position="176"/>
        <end position="282"/>
    </location>
</feature>
<feature type="domain" description="Coiled-coil-domain-containing protein 138 coiled-coil" evidence="4">
    <location>
        <begin position="232"/>
        <end position="290"/>
    </location>
</feature>
<dbReference type="InterPro" id="IPR048751">
    <property type="entry name" value="CCDC138_CC"/>
</dbReference>
<evidence type="ECO:0000313" key="6">
    <source>
        <dbReference type="Proteomes" id="UP001152320"/>
    </source>
</evidence>
<name>A0A9Q1BL19_HOLLE</name>
<dbReference type="InterPro" id="IPR038798">
    <property type="entry name" value="CCDC138"/>
</dbReference>
<evidence type="ECO:0000256" key="2">
    <source>
        <dbReference type="SAM" id="MobiDB-lite"/>
    </source>
</evidence>